<dbReference type="EMBL" id="OU900102">
    <property type="protein sequence ID" value="CAG9865290.1"/>
    <property type="molecule type" value="Genomic_DNA"/>
</dbReference>
<dbReference type="OrthoDB" id="6762516at2759"/>
<proteinExistence type="predicted"/>
<evidence type="ECO:0000313" key="3">
    <source>
        <dbReference type="Proteomes" id="UP001153712"/>
    </source>
</evidence>
<feature type="signal peptide" evidence="1">
    <location>
        <begin position="1"/>
        <end position="20"/>
    </location>
</feature>
<reference evidence="2" key="1">
    <citation type="submission" date="2022-01" db="EMBL/GenBank/DDBJ databases">
        <authorList>
            <person name="King R."/>
        </authorList>
    </citation>
    <scope>NUCLEOTIDE SEQUENCE</scope>
</reference>
<organism evidence="2 3">
    <name type="scientific">Phyllotreta striolata</name>
    <name type="common">Striped flea beetle</name>
    <name type="synonym">Crioceris striolata</name>
    <dbReference type="NCBI Taxonomy" id="444603"/>
    <lineage>
        <taxon>Eukaryota</taxon>
        <taxon>Metazoa</taxon>
        <taxon>Ecdysozoa</taxon>
        <taxon>Arthropoda</taxon>
        <taxon>Hexapoda</taxon>
        <taxon>Insecta</taxon>
        <taxon>Pterygota</taxon>
        <taxon>Neoptera</taxon>
        <taxon>Endopterygota</taxon>
        <taxon>Coleoptera</taxon>
        <taxon>Polyphaga</taxon>
        <taxon>Cucujiformia</taxon>
        <taxon>Chrysomeloidea</taxon>
        <taxon>Chrysomelidae</taxon>
        <taxon>Galerucinae</taxon>
        <taxon>Alticini</taxon>
        <taxon>Phyllotreta</taxon>
    </lineage>
</organism>
<keyword evidence="1" id="KW-0732">Signal</keyword>
<evidence type="ECO:0000256" key="1">
    <source>
        <dbReference type="SAM" id="SignalP"/>
    </source>
</evidence>
<feature type="chain" id="PRO_5040513142" description="Protein quiver" evidence="1">
    <location>
        <begin position="21"/>
        <end position="148"/>
    </location>
</feature>
<protein>
    <recommendedName>
        <fullName evidence="4">Protein quiver</fullName>
    </recommendedName>
</protein>
<keyword evidence="3" id="KW-1185">Reference proteome</keyword>
<evidence type="ECO:0008006" key="4">
    <source>
        <dbReference type="Google" id="ProtNLM"/>
    </source>
</evidence>
<dbReference type="AlphaFoldDB" id="A0A9N9XUW9"/>
<name>A0A9N9XUW9_PHYSR</name>
<evidence type="ECO:0000313" key="2">
    <source>
        <dbReference type="EMBL" id="CAG9865290.1"/>
    </source>
</evidence>
<dbReference type="Proteomes" id="UP001153712">
    <property type="component" value="Chromosome 9"/>
</dbReference>
<accession>A0A9N9XUW9</accession>
<sequence>METHALIFLLLTIFATSCLCELTCYDCDPINATPEACKHPKDNLVVNSNCKAQPNTTTLCMSAYVKDTANANNSGIYRGCVNKPIDVNDACDWLKENSNLTYMSCQVCNEHLCNQILLNPDGSSSSNSIYNYSFMLCMALMGVFRLLR</sequence>
<gene>
    <name evidence="2" type="ORF">PHYEVI_LOCUS11528</name>
</gene>